<proteinExistence type="predicted"/>
<comment type="caution">
    <text evidence="2">The sequence shown here is derived from an EMBL/GenBank/DDBJ whole genome shotgun (WGS) entry which is preliminary data.</text>
</comment>
<dbReference type="EMBL" id="MUJZ01034000">
    <property type="protein sequence ID" value="OTF77172.1"/>
    <property type="molecule type" value="Genomic_DNA"/>
</dbReference>
<dbReference type="OrthoDB" id="6512209at2759"/>
<evidence type="ECO:0000256" key="1">
    <source>
        <dbReference type="SAM" id="Phobius"/>
    </source>
</evidence>
<keyword evidence="1" id="KW-0472">Membrane</keyword>
<organism evidence="2 3">
    <name type="scientific">Euroglyphus maynei</name>
    <name type="common">Mayne's house dust mite</name>
    <dbReference type="NCBI Taxonomy" id="6958"/>
    <lineage>
        <taxon>Eukaryota</taxon>
        <taxon>Metazoa</taxon>
        <taxon>Ecdysozoa</taxon>
        <taxon>Arthropoda</taxon>
        <taxon>Chelicerata</taxon>
        <taxon>Arachnida</taxon>
        <taxon>Acari</taxon>
        <taxon>Acariformes</taxon>
        <taxon>Sarcoptiformes</taxon>
        <taxon>Astigmata</taxon>
        <taxon>Psoroptidia</taxon>
        <taxon>Analgoidea</taxon>
        <taxon>Pyroglyphidae</taxon>
        <taxon>Pyroglyphinae</taxon>
        <taxon>Euroglyphus</taxon>
    </lineage>
</organism>
<accession>A0A1Y3B8J8</accession>
<reference evidence="2 3" key="1">
    <citation type="submission" date="2017-03" db="EMBL/GenBank/DDBJ databases">
        <title>Genome Survey of Euroglyphus maynei.</title>
        <authorList>
            <person name="Arlian L.G."/>
            <person name="Morgan M.S."/>
            <person name="Rider S.D."/>
        </authorList>
    </citation>
    <scope>NUCLEOTIDE SEQUENCE [LARGE SCALE GENOMIC DNA]</scope>
    <source>
        <strain evidence="2">Arlian Lab</strain>
        <tissue evidence="2">Whole body</tissue>
    </source>
</reference>
<feature type="transmembrane region" description="Helical" evidence="1">
    <location>
        <begin position="58"/>
        <end position="80"/>
    </location>
</feature>
<name>A0A1Y3B8J8_EURMA</name>
<evidence type="ECO:0000313" key="3">
    <source>
        <dbReference type="Proteomes" id="UP000194236"/>
    </source>
</evidence>
<sequence length="187" mass="21131">MFALLTFGHSIFGIVAITKQRSKLLSTYSYTLLITFTIKLLFIIASLAMYTGEKERNLLSLVATLIIVTSIIEIILVMIVCQFSRLVKRGDAARQEIQSIHSYHKRDRSQSQIRSIHGNDFNIELSDCNNQTQTRTPTPLPLLTNSRNVSIEPSSIITYIMANNDDESSNNYLPPPPPPTIYLKLDK</sequence>
<protein>
    <submittedName>
        <fullName evidence="2">Uncharacterized protein</fullName>
    </submittedName>
</protein>
<keyword evidence="3" id="KW-1185">Reference proteome</keyword>
<dbReference type="Proteomes" id="UP000194236">
    <property type="component" value="Unassembled WGS sequence"/>
</dbReference>
<dbReference type="AlphaFoldDB" id="A0A1Y3B8J8"/>
<gene>
    <name evidence="2" type="ORF">BLA29_004715</name>
</gene>
<keyword evidence="1" id="KW-0812">Transmembrane</keyword>
<feature type="transmembrane region" description="Helical" evidence="1">
    <location>
        <begin position="28"/>
        <end position="51"/>
    </location>
</feature>
<keyword evidence="1" id="KW-1133">Transmembrane helix</keyword>
<evidence type="ECO:0000313" key="2">
    <source>
        <dbReference type="EMBL" id="OTF77172.1"/>
    </source>
</evidence>